<gene>
    <name evidence="3" type="ORF">NOCA1130334</name>
</gene>
<dbReference type="EMBL" id="CZKB01000005">
    <property type="protein sequence ID" value="CUR58003.1"/>
    <property type="molecule type" value="Genomic_DNA"/>
</dbReference>
<feature type="transmembrane region" description="Helical" evidence="1">
    <location>
        <begin position="21"/>
        <end position="44"/>
    </location>
</feature>
<reference evidence="3" key="1">
    <citation type="submission" date="2015-08" db="EMBL/GenBank/DDBJ databases">
        <authorList>
            <person name="Babu N.S."/>
            <person name="Beckwith C.J."/>
            <person name="Beseler K.G."/>
            <person name="Brison A."/>
            <person name="Carone J.V."/>
            <person name="Caskin T.P."/>
            <person name="Diamond M."/>
            <person name="Durham M.E."/>
            <person name="Foxe J.M."/>
            <person name="Go M."/>
            <person name="Henderson B.A."/>
            <person name="Jones I.B."/>
            <person name="McGettigan J.A."/>
            <person name="Micheletti S.J."/>
            <person name="Nasrallah M.E."/>
            <person name="Ortiz D."/>
            <person name="Piller C.R."/>
            <person name="Privatt S.R."/>
            <person name="Schneider S.L."/>
            <person name="Sharp S."/>
            <person name="Smith T.C."/>
            <person name="Stanton J.D."/>
            <person name="Ullery H.E."/>
            <person name="Wilson R.J."/>
            <person name="Serrano M.G."/>
            <person name="Buck G."/>
            <person name="Lee V."/>
            <person name="Wang Y."/>
            <person name="Carvalho R."/>
            <person name="Voegtly L."/>
            <person name="Shi R."/>
            <person name="Duckworth R."/>
            <person name="Johnson A."/>
            <person name="Loviza R."/>
            <person name="Walstead R."/>
            <person name="Shah Z."/>
            <person name="Kiflezghi M."/>
            <person name="Wade K."/>
            <person name="Ball S.L."/>
            <person name="Bradley K.W."/>
            <person name="Asai D.J."/>
            <person name="Bowman C.A."/>
            <person name="Russell D.A."/>
            <person name="Pope W.H."/>
            <person name="Jacobs-Sera D."/>
            <person name="Hendrix R.W."/>
            <person name="Hatfull G.F."/>
        </authorList>
    </citation>
    <scope>NUCLEOTIDE SEQUENCE</scope>
</reference>
<evidence type="ECO:0000259" key="2">
    <source>
        <dbReference type="Pfam" id="PF13472"/>
    </source>
</evidence>
<dbReference type="Pfam" id="PF13472">
    <property type="entry name" value="Lipase_GDSL_2"/>
    <property type="match status" value="1"/>
</dbReference>
<evidence type="ECO:0000313" key="3">
    <source>
        <dbReference type="EMBL" id="CUR58003.1"/>
    </source>
</evidence>
<dbReference type="Gene3D" id="3.40.50.1110">
    <property type="entry name" value="SGNH hydrolase"/>
    <property type="match status" value="1"/>
</dbReference>
<dbReference type="InterPro" id="IPR013830">
    <property type="entry name" value="SGNH_hydro"/>
</dbReference>
<organism evidence="3">
    <name type="scientific">metagenome</name>
    <dbReference type="NCBI Taxonomy" id="256318"/>
    <lineage>
        <taxon>unclassified sequences</taxon>
        <taxon>metagenomes</taxon>
    </lineage>
</organism>
<accession>A0A2P2C7M7</accession>
<name>A0A2P2C7M7_9ZZZZ</name>
<feature type="domain" description="SGNH hydrolase-type esterase" evidence="2">
    <location>
        <begin position="77"/>
        <end position="228"/>
    </location>
</feature>
<evidence type="ECO:0000256" key="1">
    <source>
        <dbReference type="SAM" id="Phobius"/>
    </source>
</evidence>
<keyword evidence="1" id="KW-1133">Transmembrane helix</keyword>
<proteinExistence type="predicted"/>
<keyword evidence="1" id="KW-0472">Membrane</keyword>
<sequence length="251" mass="26703">MFLCEIQRRGRTLATVLHRGNLRRVFGASVVVVLLAALMAFYVADRAGAGQARCQQHREDARERASVVTGEGNPTLVIGDSWSVGLGQDDLGRSWASQLAGEVHVAGFSGSGFSARASTCGRVSFHDRAPTALGVRPALVVVEGGLNDHDQPAAAIDRGFRDLMADLAGQRVVVVGPASAPVRAGAVPRVDGLLASLSEQYGVPYVQTSDLDLDYLDDRLHLTEGGHEEFGRTVAERIAAVSPRRPVVLTR</sequence>
<protein>
    <recommendedName>
        <fullName evidence="2">SGNH hydrolase-type esterase domain-containing protein</fullName>
    </recommendedName>
</protein>
<keyword evidence="1" id="KW-0812">Transmembrane</keyword>
<dbReference type="SUPFAM" id="SSF52266">
    <property type="entry name" value="SGNH hydrolase"/>
    <property type="match status" value="1"/>
</dbReference>
<dbReference type="InterPro" id="IPR036514">
    <property type="entry name" value="SGNH_hydro_sf"/>
</dbReference>
<dbReference type="AlphaFoldDB" id="A0A2P2C7M7"/>